<dbReference type="EMBL" id="JBHTCT010000025">
    <property type="protein sequence ID" value="MFC7365193.1"/>
    <property type="molecule type" value="Genomic_DNA"/>
</dbReference>
<dbReference type="Pfam" id="PF00534">
    <property type="entry name" value="Glycos_transf_1"/>
    <property type="match status" value="1"/>
</dbReference>
<dbReference type="Gene3D" id="3.40.50.2000">
    <property type="entry name" value="Glycogen Phosphorylase B"/>
    <property type="match status" value="2"/>
</dbReference>
<name>A0ABW2NDH2_9BACL</name>
<keyword evidence="5" id="KW-1185">Reference proteome</keyword>
<dbReference type="InterPro" id="IPR028098">
    <property type="entry name" value="Glyco_trans_4-like_N"/>
</dbReference>
<gene>
    <name evidence="4" type="ORF">ACFQQH_08705</name>
</gene>
<reference evidence="5" key="1">
    <citation type="journal article" date="2019" name="Int. J. Syst. Evol. Microbiol.">
        <title>The Global Catalogue of Microorganisms (GCM) 10K type strain sequencing project: providing services to taxonomists for standard genome sequencing and annotation.</title>
        <authorList>
            <consortium name="The Broad Institute Genomics Platform"/>
            <consortium name="The Broad Institute Genome Sequencing Center for Infectious Disease"/>
            <person name="Wu L."/>
            <person name="Ma J."/>
        </authorList>
    </citation>
    <scope>NUCLEOTIDE SEQUENCE [LARGE SCALE GENOMIC DNA]</scope>
    <source>
        <strain evidence="5">JCM 4738</strain>
    </source>
</reference>
<organism evidence="4 5">
    <name type="scientific">Bhargavaea changchunensis</name>
    <dbReference type="NCBI Taxonomy" id="2134037"/>
    <lineage>
        <taxon>Bacteria</taxon>
        <taxon>Bacillati</taxon>
        <taxon>Bacillota</taxon>
        <taxon>Bacilli</taxon>
        <taxon>Bacillales</taxon>
        <taxon>Caryophanaceae</taxon>
        <taxon>Bhargavaea</taxon>
    </lineage>
</organism>
<sequence length="410" mass="47102">MKILVLHQYFLGKEDPGGSRFNQFVKYWEELGHEITVVAGTVHYATGKKEDRYKGKWIFKEPYSRNVEVVRTYVSEAYNKSFIGRLWGYFSFTLSSLWAILFHVKKHDVMIVTSPPLFVGVTGILGKWFKRTPLVFEIRDLWPESAIDTGVLTNSMVIKMAYFVEKISYKYSNKINVLTPAFKQQLIETKGIQQKKIIFIPNGADLDIFEPGPRDSWVREQYGLDNQFVVTYMGAHGVANHLESLLETAKEFSDDERVTFVLIGDGMRKSALQQRAKEERITNVLFIDSQPKHKIPDFCNASDICTAVLKKVDTFKTVYPNKVFDYMSCAKPILLGIDGVARDLVEESGAGYYVDPENPKEFAARIRELKKNPELRKRLGNNGLTFVRENFSREVLAKKYVDELQKVAKK</sequence>
<dbReference type="Pfam" id="PF13579">
    <property type="entry name" value="Glyco_trans_4_4"/>
    <property type="match status" value="1"/>
</dbReference>
<proteinExistence type="predicted"/>
<dbReference type="InterPro" id="IPR001296">
    <property type="entry name" value="Glyco_trans_1"/>
</dbReference>
<dbReference type="PANTHER" id="PTHR46401:SF2">
    <property type="entry name" value="GLYCOSYLTRANSFERASE WBBK-RELATED"/>
    <property type="match status" value="1"/>
</dbReference>
<evidence type="ECO:0000259" key="2">
    <source>
        <dbReference type="Pfam" id="PF00534"/>
    </source>
</evidence>
<evidence type="ECO:0000313" key="4">
    <source>
        <dbReference type="EMBL" id="MFC7365193.1"/>
    </source>
</evidence>
<evidence type="ECO:0000256" key="1">
    <source>
        <dbReference type="ARBA" id="ARBA00022679"/>
    </source>
</evidence>
<evidence type="ECO:0000259" key="3">
    <source>
        <dbReference type="Pfam" id="PF13579"/>
    </source>
</evidence>
<evidence type="ECO:0000313" key="5">
    <source>
        <dbReference type="Proteomes" id="UP001596483"/>
    </source>
</evidence>
<feature type="domain" description="Glycosyl transferase family 1" evidence="2">
    <location>
        <begin position="220"/>
        <end position="383"/>
    </location>
</feature>
<protein>
    <submittedName>
        <fullName evidence="4">Glycosyltransferase family 4 protein</fullName>
    </submittedName>
</protein>
<comment type="caution">
    <text evidence="4">The sequence shown here is derived from an EMBL/GenBank/DDBJ whole genome shotgun (WGS) entry which is preliminary data.</text>
</comment>
<dbReference type="Proteomes" id="UP001596483">
    <property type="component" value="Unassembled WGS sequence"/>
</dbReference>
<dbReference type="PANTHER" id="PTHR46401">
    <property type="entry name" value="GLYCOSYLTRANSFERASE WBBK-RELATED"/>
    <property type="match status" value="1"/>
</dbReference>
<feature type="domain" description="Glycosyltransferase subfamily 4-like N-terminal" evidence="3">
    <location>
        <begin position="19"/>
        <end position="203"/>
    </location>
</feature>
<accession>A0ABW2NDH2</accession>
<dbReference type="SUPFAM" id="SSF53756">
    <property type="entry name" value="UDP-Glycosyltransferase/glycogen phosphorylase"/>
    <property type="match status" value="1"/>
</dbReference>
<dbReference type="CDD" id="cd03794">
    <property type="entry name" value="GT4_WbuB-like"/>
    <property type="match status" value="1"/>
</dbReference>
<keyword evidence="1" id="KW-0808">Transferase</keyword>
<dbReference type="RefSeq" id="WP_157294967.1">
    <property type="nucleotide sequence ID" value="NZ_JBHTCT010000025.1"/>
</dbReference>